<evidence type="ECO:0000259" key="4">
    <source>
        <dbReference type="PROSITE" id="PS50043"/>
    </source>
</evidence>
<dbReference type="SUPFAM" id="SSF46894">
    <property type="entry name" value="C-terminal effector domain of the bipartite response regulators"/>
    <property type="match status" value="1"/>
</dbReference>
<evidence type="ECO:0000256" key="1">
    <source>
        <dbReference type="ARBA" id="ARBA00023015"/>
    </source>
</evidence>
<dbReference type="PANTHER" id="PTHR43214:SF24">
    <property type="entry name" value="TRANSCRIPTIONAL REGULATORY PROTEIN NARL-RELATED"/>
    <property type="match status" value="1"/>
</dbReference>
<keyword evidence="6" id="KW-1185">Reference proteome</keyword>
<dbReference type="InterPro" id="IPR016032">
    <property type="entry name" value="Sig_transdc_resp-reg_C-effctor"/>
</dbReference>
<dbReference type="CDD" id="cd06170">
    <property type="entry name" value="LuxR_C_like"/>
    <property type="match status" value="1"/>
</dbReference>
<keyword evidence="1" id="KW-0805">Transcription regulation</keyword>
<name>A0ABP3PAU0_SACER</name>
<dbReference type="PRINTS" id="PR00038">
    <property type="entry name" value="HTHLUXR"/>
</dbReference>
<reference evidence="6" key="1">
    <citation type="journal article" date="2019" name="Int. J. Syst. Evol. Microbiol.">
        <title>The Global Catalogue of Microorganisms (GCM) 10K type strain sequencing project: providing services to taxonomists for standard genome sequencing and annotation.</title>
        <authorList>
            <consortium name="The Broad Institute Genomics Platform"/>
            <consortium name="The Broad Institute Genome Sequencing Center for Infectious Disease"/>
            <person name="Wu L."/>
            <person name="Ma J."/>
        </authorList>
    </citation>
    <scope>NUCLEOTIDE SEQUENCE [LARGE SCALE GENOMIC DNA]</scope>
    <source>
        <strain evidence="6">JCM 10303</strain>
    </source>
</reference>
<dbReference type="EMBL" id="BAAAGS010000083">
    <property type="protein sequence ID" value="GAA0559883.1"/>
    <property type="molecule type" value="Genomic_DNA"/>
</dbReference>
<dbReference type="Pfam" id="PF00196">
    <property type="entry name" value="GerE"/>
    <property type="match status" value="1"/>
</dbReference>
<accession>A0ABP3PAU0</accession>
<dbReference type="InterPro" id="IPR000792">
    <property type="entry name" value="Tscrpt_reg_LuxR_C"/>
</dbReference>
<sequence>MGDLAMPETTTEKIRVAIHISDSLTRIGLTSFLAGDARITEAGKDDANVLVVAVKNVDSSTMTTLRDLRANTTALFLLLVEHRWNADIPTALELGVRAVLWRRDFNAKMFLQAIRTLGERGGFFPHSLQGALIDQVQRVYREVLAPQDLAMSGITNREIDVLRMVSEGFDLKHIAQELHFSERTVKNVLYNFTNRFNLHNRAHAVSYAIRSGLI</sequence>
<dbReference type="InterPro" id="IPR039420">
    <property type="entry name" value="WalR-like"/>
</dbReference>
<dbReference type="Proteomes" id="UP001500729">
    <property type="component" value="Unassembled WGS sequence"/>
</dbReference>
<keyword evidence="3" id="KW-0804">Transcription</keyword>
<evidence type="ECO:0000256" key="2">
    <source>
        <dbReference type="ARBA" id="ARBA00023125"/>
    </source>
</evidence>
<evidence type="ECO:0000313" key="5">
    <source>
        <dbReference type="EMBL" id="GAA0559883.1"/>
    </source>
</evidence>
<dbReference type="PROSITE" id="PS50043">
    <property type="entry name" value="HTH_LUXR_2"/>
    <property type="match status" value="1"/>
</dbReference>
<dbReference type="Gene3D" id="3.40.50.2300">
    <property type="match status" value="1"/>
</dbReference>
<proteinExistence type="predicted"/>
<evidence type="ECO:0000313" key="6">
    <source>
        <dbReference type="Proteomes" id="UP001500729"/>
    </source>
</evidence>
<dbReference type="RefSeq" id="WP_009950501.1">
    <property type="nucleotide sequence ID" value="NZ_BAAAGS010000083.1"/>
</dbReference>
<evidence type="ECO:0000256" key="3">
    <source>
        <dbReference type="ARBA" id="ARBA00023163"/>
    </source>
</evidence>
<gene>
    <name evidence="5" type="ORF">GCM10009533_66340</name>
</gene>
<keyword evidence="2" id="KW-0238">DNA-binding</keyword>
<dbReference type="SMART" id="SM00421">
    <property type="entry name" value="HTH_LUXR"/>
    <property type="match status" value="1"/>
</dbReference>
<organism evidence="5 6">
    <name type="scientific">Saccharopolyspora erythraea</name>
    <name type="common">Streptomyces erythraeus</name>
    <dbReference type="NCBI Taxonomy" id="1836"/>
    <lineage>
        <taxon>Bacteria</taxon>
        <taxon>Bacillati</taxon>
        <taxon>Actinomycetota</taxon>
        <taxon>Actinomycetes</taxon>
        <taxon>Pseudonocardiales</taxon>
        <taxon>Pseudonocardiaceae</taxon>
        <taxon>Saccharopolyspora</taxon>
    </lineage>
</organism>
<protein>
    <submittedName>
        <fullName evidence="5">Response regulator transcription factor</fullName>
    </submittedName>
</protein>
<feature type="domain" description="HTH luxR-type" evidence="4">
    <location>
        <begin position="145"/>
        <end position="212"/>
    </location>
</feature>
<comment type="caution">
    <text evidence="5">The sequence shown here is derived from an EMBL/GenBank/DDBJ whole genome shotgun (WGS) entry which is preliminary data.</text>
</comment>
<dbReference type="PANTHER" id="PTHR43214">
    <property type="entry name" value="TWO-COMPONENT RESPONSE REGULATOR"/>
    <property type="match status" value="1"/>
</dbReference>